<proteinExistence type="predicted"/>
<protein>
    <recommendedName>
        <fullName evidence="5">CCHC-type domain-containing protein</fullName>
    </recommendedName>
</protein>
<organism evidence="4">
    <name type="scientific">Sesamum latifolium</name>
    <dbReference type="NCBI Taxonomy" id="2727402"/>
    <lineage>
        <taxon>Eukaryota</taxon>
        <taxon>Viridiplantae</taxon>
        <taxon>Streptophyta</taxon>
        <taxon>Embryophyta</taxon>
        <taxon>Tracheophyta</taxon>
        <taxon>Spermatophyta</taxon>
        <taxon>Magnoliopsida</taxon>
        <taxon>eudicotyledons</taxon>
        <taxon>Gunneridae</taxon>
        <taxon>Pentapetalae</taxon>
        <taxon>asterids</taxon>
        <taxon>lamiids</taxon>
        <taxon>Lamiales</taxon>
        <taxon>Pedaliaceae</taxon>
        <taxon>Sesamum</taxon>
    </lineage>
</organism>
<comment type="caution">
    <text evidence="4">The sequence shown here is derived from an EMBL/GenBank/DDBJ whole genome shotgun (WGS) entry which is preliminary data.</text>
</comment>
<dbReference type="Pfam" id="PF14392">
    <property type="entry name" value="zf-CCHC_4"/>
    <property type="match status" value="1"/>
</dbReference>
<dbReference type="EMBL" id="JACGWN010000009">
    <property type="protein sequence ID" value="KAL0433047.1"/>
    <property type="molecule type" value="Genomic_DNA"/>
</dbReference>
<gene>
    <name evidence="4" type="ORF">Slati_2639000</name>
</gene>
<sequence length="441" mass="50202">MREADNPMHVDMDKCDFYVHVHDLPLNMMNLGVATLLGNKIGIFRDMEMDAAGCSWGASLRIRVGVNVTQPLKRALKIRSTSGEELLARLTYERLPNFCYLCGLLGHIDKYCELRFDDNFHDPGGETPYGPWLRAPIPTRGRQQMLSQTGRWAFPQYHQRKPAPAYPRQRDDNTIDAPSSQTRERRQAVHDRGKAKCGDSNHSDEDQASSAIGDTSRPGARVGVVDRLDVGLGGGAINVLGVSNCWNRTRLGFIQAPPPKLGFSLRNQVSTEERGYRRFTGFYSNPDTVRRKVSWALLQKLARISVRPWLCGGDFNEILSQAEKQGSLPRANWQIEEFRACLRDCRLLDLGFEGNIFTWSNHREFPNTIRARLDRAVSDSRWAHLFPTATVSHEEVDCSDHAAVWVHLRPEHNCSRKQRWFRFEAALWLGGPKRLDNGHRL</sequence>
<evidence type="ECO:0000259" key="3">
    <source>
        <dbReference type="Pfam" id="PF14392"/>
    </source>
</evidence>
<dbReference type="InterPro" id="IPR005135">
    <property type="entry name" value="Endo/exonuclease/phosphatase"/>
</dbReference>
<evidence type="ECO:0000259" key="2">
    <source>
        <dbReference type="Pfam" id="PF03372"/>
    </source>
</evidence>
<dbReference type="PANTHER" id="PTHR33710:SF62">
    <property type="entry name" value="DUF4283 DOMAIN PROTEIN"/>
    <property type="match status" value="1"/>
</dbReference>
<dbReference type="Pfam" id="PF03372">
    <property type="entry name" value="Exo_endo_phos"/>
    <property type="match status" value="1"/>
</dbReference>
<dbReference type="SUPFAM" id="SSF56219">
    <property type="entry name" value="DNase I-like"/>
    <property type="match status" value="1"/>
</dbReference>
<accession>A0AAW2VU47</accession>
<dbReference type="InterPro" id="IPR036691">
    <property type="entry name" value="Endo/exonu/phosph_ase_sf"/>
</dbReference>
<dbReference type="AlphaFoldDB" id="A0AAW2VU47"/>
<reference evidence="4" key="1">
    <citation type="submission" date="2020-06" db="EMBL/GenBank/DDBJ databases">
        <authorList>
            <person name="Li T."/>
            <person name="Hu X."/>
            <person name="Zhang T."/>
            <person name="Song X."/>
            <person name="Zhang H."/>
            <person name="Dai N."/>
            <person name="Sheng W."/>
            <person name="Hou X."/>
            <person name="Wei L."/>
        </authorList>
    </citation>
    <scope>NUCLEOTIDE SEQUENCE</scope>
    <source>
        <strain evidence="4">KEN1</strain>
        <tissue evidence="4">Leaf</tissue>
    </source>
</reference>
<feature type="domain" description="Endonuclease/exonuclease/phosphatase" evidence="2">
    <location>
        <begin position="257"/>
        <end position="401"/>
    </location>
</feature>
<reference evidence="4" key="2">
    <citation type="journal article" date="2024" name="Plant">
        <title>Genomic evolution and insights into agronomic trait innovations of Sesamum species.</title>
        <authorList>
            <person name="Miao H."/>
            <person name="Wang L."/>
            <person name="Qu L."/>
            <person name="Liu H."/>
            <person name="Sun Y."/>
            <person name="Le M."/>
            <person name="Wang Q."/>
            <person name="Wei S."/>
            <person name="Zheng Y."/>
            <person name="Lin W."/>
            <person name="Duan Y."/>
            <person name="Cao H."/>
            <person name="Xiong S."/>
            <person name="Wang X."/>
            <person name="Wei L."/>
            <person name="Li C."/>
            <person name="Ma Q."/>
            <person name="Ju M."/>
            <person name="Zhao R."/>
            <person name="Li G."/>
            <person name="Mu C."/>
            <person name="Tian Q."/>
            <person name="Mei H."/>
            <person name="Zhang T."/>
            <person name="Gao T."/>
            <person name="Zhang H."/>
        </authorList>
    </citation>
    <scope>NUCLEOTIDE SEQUENCE</scope>
    <source>
        <strain evidence="4">KEN1</strain>
    </source>
</reference>
<evidence type="ECO:0000256" key="1">
    <source>
        <dbReference type="SAM" id="MobiDB-lite"/>
    </source>
</evidence>
<dbReference type="InterPro" id="IPR025836">
    <property type="entry name" value="Zn_knuckle_CX2CX4HX4C"/>
</dbReference>
<evidence type="ECO:0000313" key="4">
    <source>
        <dbReference type="EMBL" id="KAL0433047.1"/>
    </source>
</evidence>
<feature type="region of interest" description="Disordered" evidence="1">
    <location>
        <begin position="161"/>
        <end position="219"/>
    </location>
</feature>
<evidence type="ECO:0008006" key="5">
    <source>
        <dbReference type="Google" id="ProtNLM"/>
    </source>
</evidence>
<dbReference type="Gene3D" id="3.60.10.10">
    <property type="entry name" value="Endonuclease/exonuclease/phosphatase"/>
    <property type="match status" value="1"/>
</dbReference>
<name>A0AAW2VU47_9LAMI</name>
<feature type="domain" description="Zinc knuckle CX2CX4HX4C" evidence="3">
    <location>
        <begin position="67"/>
        <end position="113"/>
    </location>
</feature>
<feature type="compositionally biased region" description="Basic and acidic residues" evidence="1">
    <location>
        <begin position="182"/>
        <end position="205"/>
    </location>
</feature>
<dbReference type="PANTHER" id="PTHR33710">
    <property type="entry name" value="BNAC02G09200D PROTEIN"/>
    <property type="match status" value="1"/>
</dbReference>
<dbReference type="GO" id="GO:0003824">
    <property type="term" value="F:catalytic activity"/>
    <property type="evidence" value="ECO:0007669"/>
    <property type="project" value="InterPro"/>
</dbReference>